<protein>
    <submittedName>
        <fullName evidence="8">NUDIX hydrolase</fullName>
    </submittedName>
</protein>
<dbReference type="PANTHER" id="PTHR12992">
    <property type="entry name" value="NUDIX HYDROLASE"/>
    <property type="match status" value="1"/>
</dbReference>
<evidence type="ECO:0000313" key="8">
    <source>
        <dbReference type="EMBL" id="KHS55900.1"/>
    </source>
</evidence>
<dbReference type="AlphaFoldDB" id="A0A0B3WMY3"/>
<dbReference type="InterPro" id="IPR020084">
    <property type="entry name" value="NUDIX_hydrolase_CS"/>
</dbReference>
<comment type="caution">
    <text evidence="8">The sequence shown here is derived from an EMBL/GenBank/DDBJ whole genome shotgun (WGS) entry which is preliminary data.</text>
</comment>
<organism evidence="8 9">
    <name type="scientific">Terrisporobacter othiniensis</name>
    <dbReference type="NCBI Taxonomy" id="1577792"/>
    <lineage>
        <taxon>Bacteria</taxon>
        <taxon>Bacillati</taxon>
        <taxon>Bacillota</taxon>
        <taxon>Clostridia</taxon>
        <taxon>Peptostreptococcales</taxon>
        <taxon>Peptostreptococcaceae</taxon>
        <taxon>Terrisporobacter</taxon>
    </lineage>
</organism>
<proteinExistence type="predicted"/>
<dbReference type="InterPro" id="IPR015797">
    <property type="entry name" value="NUDIX_hydrolase-like_dom_sf"/>
</dbReference>
<dbReference type="InterPro" id="IPR000086">
    <property type="entry name" value="NUDIX_hydrolase_dom"/>
</dbReference>
<dbReference type="Pfam" id="PF00293">
    <property type="entry name" value="NUDIX"/>
    <property type="match status" value="1"/>
</dbReference>
<evidence type="ECO:0000313" key="9">
    <source>
        <dbReference type="Proteomes" id="UP000031189"/>
    </source>
</evidence>
<dbReference type="Gene3D" id="3.90.79.10">
    <property type="entry name" value="Nucleoside Triphosphate Pyrophosphohydrolase"/>
    <property type="match status" value="1"/>
</dbReference>
<dbReference type="Proteomes" id="UP000031189">
    <property type="component" value="Unassembled WGS sequence"/>
</dbReference>
<gene>
    <name evidence="8" type="ORF">QX51_16815</name>
</gene>
<keyword evidence="5" id="KW-0460">Magnesium</keyword>
<evidence type="ECO:0000256" key="2">
    <source>
        <dbReference type="ARBA" id="ARBA00001946"/>
    </source>
</evidence>
<dbReference type="SUPFAM" id="SSF55811">
    <property type="entry name" value="Nudix"/>
    <property type="match status" value="1"/>
</dbReference>
<feature type="domain" description="Nudix hydrolase" evidence="7">
    <location>
        <begin position="23"/>
        <end position="156"/>
    </location>
</feature>
<evidence type="ECO:0000256" key="6">
    <source>
        <dbReference type="ARBA" id="ARBA00023211"/>
    </source>
</evidence>
<evidence type="ECO:0000259" key="7">
    <source>
        <dbReference type="PROSITE" id="PS51462"/>
    </source>
</evidence>
<dbReference type="GO" id="GO:0010945">
    <property type="term" value="F:coenzyme A diphosphatase activity"/>
    <property type="evidence" value="ECO:0007669"/>
    <property type="project" value="InterPro"/>
</dbReference>
<dbReference type="PROSITE" id="PS00893">
    <property type="entry name" value="NUDIX_BOX"/>
    <property type="match status" value="1"/>
</dbReference>
<accession>A0A0B3WMY3</accession>
<dbReference type="CDD" id="cd03426">
    <property type="entry name" value="NUDIX_CoAse_Nudt7"/>
    <property type="match status" value="1"/>
</dbReference>
<dbReference type="InterPro" id="IPR045121">
    <property type="entry name" value="CoAse"/>
</dbReference>
<evidence type="ECO:0000256" key="5">
    <source>
        <dbReference type="ARBA" id="ARBA00022842"/>
    </source>
</evidence>
<keyword evidence="4 8" id="KW-0378">Hydrolase</keyword>
<keyword evidence="6" id="KW-0464">Manganese</keyword>
<evidence type="ECO:0000256" key="1">
    <source>
        <dbReference type="ARBA" id="ARBA00001936"/>
    </source>
</evidence>
<dbReference type="PROSITE" id="PS51462">
    <property type="entry name" value="NUDIX"/>
    <property type="match status" value="1"/>
</dbReference>
<dbReference type="STRING" id="1577792.QX51_16815"/>
<dbReference type="EMBL" id="JWHR01000134">
    <property type="protein sequence ID" value="KHS55900.1"/>
    <property type="molecule type" value="Genomic_DNA"/>
</dbReference>
<name>A0A0B3WMY3_9FIRM</name>
<comment type="cofactor">
    <cofactor evidence="2">
        <name>Mg(2+)</name>
        <dbReference type="ChEBI" id="CHEBI:18420"/>
    </cofactor>
</comment>
<dbReference type="PANTHER" id="PTHR12992:SF11">
    <property type="entry name" value="MITOCHONDRIAL COENZYME A DIPHOSPHATASE NUDT8"/>
    <property type="match status" value="1"/>
</dbReference>
<sequence length="204" mass="23885">MILKDIIDKFNNYEPYINGYKSMRRASVLIPLVKDNGKYSILFELRSKKMRRQPGEISFPGGGIESNETPREACIRETCEEIGTTEDNITIISPLDIYVSHANLIIHPYLGEIKDISDLNINKDEVDHIFLVPIDYLMKYDANMYTNDVKVVPNEDFPYDKIPNKEKYEFAIGEYPVWFYEYKDYVIWGITARILENFLNFLKS</sequence>
<keyword evidence="3" id="KW-0479">Metal-binding</keyword>
<evidence type="ECO:0000256" key="4">
    <source>
        <dbReference type="ARBA" id="ARBA00022801"/>
    </source>
</evidence>
<dbReference type="GO" id="GO:0046872">
    <property type="term" value="F:metal ion binding"/>
    <property type="evidence" value="ECO:0007669"/>
    <property type="project" value="UniProtKB-KW"/>
</dbReference>
<reference evidence="8 9" key="1">
    <citation type="submission" date="2014-12" db="EMBL/GenBank/DDBJ databases">
        <title>Draft genome sequence of Terrisporobacter sp. 08-306576, isolated from the blood culture of a bacteremia patient.</title>
        <authorList>
            <person name="Lund L.C."/>
            <person name="Sydenham T.V."/>
            <person name="Hogh S.V."/>
            <person name="Skov M.N."/>
            <person name="Kemp M."/>
            <person name="Justesen U.S."/>
        </authorList>
    </citation>
    <scope>NUCLEOTIDE SEQUENCE [LARGE SCALE GENOMIC DNA]</scope>
    <source>
        <strain evidence="8 9">08-306576</strain>
    </source>
</reference>
<evidence type="ECO:0000256" key="3">
    <source>
        <dbReference type="ARBA" id="ARBA00022723"/>
    </source>
</evidence>
<keyword evidence="9" id="KW-1185">Reference proteome</keyword>
<comment type="cofactor">
    <cofactor evidence="1">
        <name>Mn(2+)</name>
        <dbReference type="ChEBI" id="CHEBI:29035"/>
    </cofactor>
</comment>